<dbReference type="GO" id="GO:0005125">
    <property type="term" value="F:cytokine activity"/>
    <property type="evidence" value="ECO:0007669"/>
    <property type="project" value="UniProtKB-KW"/>
</dbReference>
<dbReference type="Proteomes" id="UP001488838">
    <property type="component" value="Unassembled WGS sequence"/>
</dbReference>
<dbReference type="GO" id="GO:0005126">
    <property type="term" value="F:cytokine receptor binding"/>
    <property type="evidence" value="ECO:0007669"/>
    <property type="project" value="InterPro"/>
</dbReference>
<evidence type="ECO:0000256" key="8">
    <source>
        <dbReference type="RuleBase" id="RU000436"/>
    </source>
</evidence>
<dbReference type="EMBL" id="JBBHLL010000073">
    <property type="protein sequence ID" value="KAK7820326.1"/>
    <property type="molecule type" value="Genomic_DNA"/>
</dbReference>
<feature type="signal peptide" evidence="9">
    <location>
        <begin position="1"/>
        <end position="23"/>
    </location>
</feature>
<keyword evidence="3 8" id="KW-0202">Cytokine</keyword>
<dbReference type="PRINTS" id="PR00266">
    <property type="entry name" value="INTERFERONAB"/>
</dbReference>
<dbReference type="GO" id="GO:0051607">
    <property type="term" value="P:defense response to virus"/>
    <property type="evidence" value="ECO:0007669"/>
    <property type="project" value="UniProtKB-KW"/>
</dbReference>
<dbReference type="InterPro" id="IPR000471">
    <property type="entry name" value="Interferon_alpha/beta/delta"/>
</dbReference>
<dbReference type="Pfam" id="PF00143">
    <property type="entry name" value="Interferon"/>
    <property type="match status" value="4"/>
</dbReference>
<dbReference type="CDD" id="cd00095">
    <property type="entry name" value="IFab"/>
    <property type="match status" value="3"/>
</dbReference>
<sequence>MPRPCAFLMALVLMSCWSTCSLGCDLPQTHNLRNKGALTLLAQMRRLSPLSCLKDRKDFAFPLEKVDAQQIQKTQAISVLQELTQQVLILFSSKDSSAAWETTLLDTFCTGLHQQLKDLQACLMQQVGVQEPPLTQEDSLDAVRKYFHRITVYLREKKHSPCAWEVVRAEVWRALSSSATLLSRLKNLEEKVQDQQPRGPTASATSTMARPSAFLMALVLMSYWSTCSLGCDLPQTHNLGNKEALTFLAQMRRLSPLSCLKDRKDFAFPLEKVGVQQIQKAQVLPVLQELTQQVLILFSSKDSSAAWETTLLDTFCTGLHQQLKDLQACLMQQVGVHEPPLTQEDPLDAVRKYFHRITAYLREKKHSPCAWEVVRAEVWRALSSSAKLLSRLSEEKEKDFAFPLEKVDVQQIQKTQVLPVLQELTQQVLILFSSKDSSAAWETTLLDTFCDDLYQQLNDLQACLMQQVGLQEPPLTQEDSMLAVRKYFHRITVYLREKKHSPCAWEVVRAEVWRALSSSAKLLSRLSEEKEPCAFLMALVLMSYWSAYSLGCDLTQTHNLRNKRTLTLLAQLRRLSPLSCLKDRKDFAFPLEKVDAQQIQKTQAIYIMQELTQQVLILFSSKNSSAAWETTLLDTFCDDLYQQLNDLQACLMQQVEVQEPLLSQEDSMLAVRKYFCRINVYLREKKHSPCAWEVVRAEVGRALSSSATLLSSLSEEEAPAECSAWPGNWHQDLVQRSLMLFSFCTVLAMMLKLLQIPQNVRVIANISSAWRMSLHCGMAAIVVGLLYPCSVSHL</sequence>
<dbReference type="AlphaFoldDB" id="A0AAW0J1U1"/>
<accession>A0AAW0J1U1</accession>
<comment type="subcellular location">
    <subcellularLocation>
        <location evidence="1">Secreted</location>
    </subcellularLocation>
</comment>
<keyword evidence="4" id="KW-0964">Secreted</keyword>
<feature type="chain" id="PRO_5043317650" evidence="9">
    <location>
        <begin position="24"/>
        <end position="794"/>
    </location>
</feature>
<dbReference type="Gene3D" id="1.20.1250.10">
    <property type="match status" value="4"/>
</dbReference>
<evidence type="ECO:0000256" key="5">
    <source>
        <dbReference type="ARBA" id="ARBA00022729"/>
    </source>
</evidence>
<comment type="caution">
    <text evidence="10">The sequence shown here is derived from an EMBL/GenBank/DDBJ whole genome shotgun (WGS) entry which is preliminary data.</text>
</comment>
<name>A0AAW0J1U1_MYOGA</name>
<protein>
    <submittedName>
        <fullName evidence="10">Uncharacterized protein</fullName>
    </submittedName>
</protein>
<evidence type="ECO:0000256" key="4">
    <source>
        <dbReference type="ARBA" id="ARBA00022525"/>
    </source>
</evidence>
<evidence type="ECO:0000256" key="2">
    <source>
        <dbReference type="ARBA" id="ARBA00011033"/>
    </source>
</evidence>
<comment type="similarity">
    <text evidence="2 8">Belongs to the alpha/beta interferon family.</text>
</comment>
<dbReference type="SMART" id="SM00076">
    <property type="entry name" value="IFabd"/>
    <property type="match status" value="4"/>
</dbReference>
<proteinExistence type="inferred from homology"/>
<gene>
    <name evidence="10" type="ORF">U0070_007532</name>
</gene>
<dbReference type="PROSITE" id="PS51257">
    <property type="entry name" value="PROKAR_LIPOPROTEIN"/>
    <property type="match status" value="1"/>
</dbReference>
<evidence type="ECO:0000256" key="1">
    <source>
        <dbReference type="ARBA" id="ARBA00004613"/>
    </source>
</evidence>
<evidence type="ECO:0000256" key="3">
    <source>
        <dbReference type="ARBA" id="ARBA00022514"/>
    </source>
</evidence>
<dbReference type="PANTHER" id="PTHR11691">
    <property type="entry name" value="TYPE I INTERFERON"/>
    <property type="match status" value="1"/>
</dbReference>
<keyword evidence="7" id="KW-1015">Disulfide bond</keyword>
<organism evidence="10 11">
    <name type="scientific">Myodes glareolus</name>
    <name type="common">Bank vole</name>
    <name type="synonym">Clethrionomys glareolus</name>
    <dbReference type="NCBI Taxonomy" id="447135"/>
    <lineage>
        <taxon>Eukaryota</taxon>
        <taxon>Metazoa</taxon>
        <taxon>Chordata</taxon>
        <taxon>Craniata</taxon>
        <taxon>Vertebrata</taxon>
        <taxon>Euteleostomi</taxon>
        <taxon>Mammalia</taxon>
        <taxon>Eutheria</taxon>
        <taxon>Euarchontoglires</taxon>
        <taxon>Glires</taxon>
        <taxon>Rodentia</taxon>
        <taxon>Myomorpha</taxon>
        <taxon>Muroidea</taxon>
        <taxon>Cricetidae</taxon>
        <taxon>Arvicolinae</taxon>
        <taxon>Myodes</taxon>
    </lineage>
</organism>
<dbReference type="InterPro" id="IPR009079">
    <property type="entry name" value="4_helix_cytokine-like_core"/>
</dbReference>
<keyword evidence="11" id="KW-1185">Reference proteome</keyword>
<dbReference type="PROSITE" id="PS00252">
    <property type="entry name" value="INTERFERON_A_B_D"/>
    <property type="match status" value="4"/>
</dbReference>
<dbReference type="SUPFAM" id="SSF47266">
    <property type="entry name" value="4-helical cytokines"/>
    <property type="match status" value="4"/>
</dbReference>
<evidence type="ECO:0000313" key="11">
    <source>
        <dbReference type="Proteomes" id="UP001488838"/>
    </source>
</evidence>
<reference evidence="10 11" key="1">
    <citation type="journal article" date="2023" name="bioRxiv">
        <title>Conserved and derived expression patterns and positive selection on dental genes reveal complex evolutionary context of ever-growing rodent molars.</title>
        <authorList>
            <person name="Calamari Z.T."/>
            <person name="Song A."/>
            <person name="Cohen E."/>
            <person name="Akter M."/>
            <person name="Roy R.D."/>
            <person name="Hallikas O."/>
            <person name="Christensen M.M."/>
            <person name="Li P."/>
            <person name="Marangoni P."/>
            <person name="Jernvall J."/>
            <person name="Klein O.D."/>
        </authorList>
    </citation>
    <scope>NUCLEOTIDE SEQUENCE [LARGE SCALE GENOMIC DNA]</scope>
    <source>
        <strain evidence="10">V071</strain>
    </source>
</reference>
<evidence type="ECO:0000256" key="6">
    <source>
        <dbReference type="ARBA" id="ARBA00023118"/>
    </source>
</evidence>
<dbReference type="FunFam" id="1.20.1250.10:FF:000001">
    <property type="entry name" value="Interferon alpha"/>
    <property type="match status" value="4"/>
</dbReference>
<evidence type="ECO:0000313" key="10">
    <source>
        <dbReference type="EMBL" id="KAK7820326.1"/>
    </source>
</evidence>
<dbReference type="PANTHER" id="PTHR11691:SF60">
    <property type="entry name" value="INTERFERON ALPHA-5"/>
    <property type="match status" value="1"/>
</dbReference>
<evidence type="ECO:0000256" key="9">
    <source>
        <dbReference type="SAM" id="SignalP"/>
    </source>
</evidence>
<keyword evidence="6 8" id="KW-0051">Antiviral defense</keyword>
<keyword evidence="5 9" id="KW-0732">Signal</keyword>
<evidence type="ECO:0000256" key="7">
    <source>
        <dbReference type="ARBA" id="ARBA00023157"/>
    </source>
</evidence>
<dbReference type="GO" id="GO:0005615">
    <property type="term" value="C:extracellular space"/>
    <property type="evidence" value="ECO:0007669"/>
    <property type="project" value="UniProtKB-KW"/>
</dbReference>